<comment type="similarity">
    <text evidence="1 4">Belongs to the antibiotic N-acetyltransferase family.</text>
</comment>
<evidence type="ECO:0000313" key="7">
    <source>
        <dbReference type="Proteomes" id="UP000037395"/>
    </source>
</evidence>
<dbReference type="GO" id="GO:0046677">
    <property type="term" value="P:response to antibiotic"/>
    <property type="evidence" value="ECO:0007669"/>
    <property type="project" value="UniProtKB-KW"/>
</dbReference>
<proteinExistence type="inferred from homology"/>
<keyword evidence="7" id="KW-1185">Reference proteome</keyword>
<reference evidence="5" key="5">
    <citation type="submission" date="2020-09" db="EMBL/GenBank/DDBJ databases">
        <authorList>
            <person name="Sun Q."/>
            <person name="Ohkuma M."/>
        </authorList>
    </citation>
    <scope>NUCLEOTIDE SEQUENCE</scope>
    <source>
        <strain evidence="5">JCM 4434</strain>
    </source>
</reference>
<evidence type="ECO:0000313" key="5">
    <source>
        <dbReference type="EMBL" id="GGU55845.1"/>
    </source>
</evidence>
<comment type="catalytic activity">
    <reaction evidence="4">
        <text>a 2-deoxystreptamine antibiotic + acetyl-CoA = an N(3)-acetyl-2-deoxystreptamine antibiotic + CoA + H(+)</text>
        <dbReference type="Rhea" id="RHEA:12665"/>
        <dbReference type="ChEBI" id="CHEBI:15378"/>
        <dbReference type="ChEBI" id="CHEBI:57287"/>
        <dbReference type="ChEBI" id="CHEBI:57288"/>
        <dbReference type="ChEBI" id="CHEBI:57921"/>
        <dbReference type="ChEBI" id="CHEBI:77452"/>
        <dbReference type="EC" id="2.3.1.81"/>
    </reaction>
</comment>
<dbReference type="Pfam" id="PF02522">
    <property type="entry name" value="Antibiotic_NAT"/>
    <property type="match status" value="1"/>
</dbReference>
<dbReference type="RefSeq" id="WP_043387577.1">
    <property type="nucleotide sequence ID" value="NZ_BMUB01000001.1"/>
</dbReference>
<reference evidence="6" key="4">
    <citation type="submission" date="2016-08" db="EMBL/GenBank/DDBJ databases">
        <title>Sequencing, Assembly and Comparative Genomics of S. aureofaciens ATCC 10762.</title>
        <authorList>
            <person name="Gradnigo J.S."/>
            <person name="Johnson N."/>
            <person name="Somerville G.A."/>
        </authorList>
    </citation>
    <scope>NUCLEOTIDE SEQUENCE [LARGE SCALE GENOMIC DNA]</scope>
    <source>
        <strain evidence="6">ATCC 10762</strain>
    </source>
</reference>
<reference evidence="5" key="1">
    <citation type="journal article" date="2014" name="Int. J. Syst. Evol. Microbiol.">
        <title>Complete genome sequence of Corynebacterium casei LMG S-19264T (=DSM 44701T), isolated from a smear-ripened cheese.</title>
        <authorList>
            <consortium name="US DOE Joint Genome Institute (JGI-PGF)"/>
            <person name="Walter F."/>
            <person name="Albersmeier A."/>
            <person name="Kalinowski J."/>
            <person name="Ruckert C."/>
        </authorList>
    </citation>
    <scope>NUCLEOTIDE SEQUENCE</scope>
    <source>
        <strain evidence="5">JCM 4434</strain>
    </source>
</reference>
<accession>A0A1E7MXD4</accession>
<dbReference type="AlphaFoldDB" id="A0A1E7MXD4"/>
<dbReference type="EMBL" id="BMUB01000001">
    <property type="protein sequence ID" value="GGU55845.1"/>
    <property type="molecule type" value="Genomic_DNA"/>
</dbReference>
<reference evidence="7" key="3">
    <citation type="submission" date="2016-08" db="EMBL/GenBank/DDBJ databases">
        <title>Sequencing, assembly and comparative genomics of S. aureofaciens ATCC 10762.</title>
        <authorList>
            <person name="Gradnigo J.S."/>
            <person name="Johnson N."/>
            <person name="Somerville G.A."/>
        </authorList>
    </citation>
    <scope>NUCLEOTIDE SEQUENCE [LARGE SCALE GENOMIC DNA]</scope>
    <source>
        <strain evidence="7">ATCC 10762 / DSM 40127 / CCM 3239 / JCM 4008 / LMG 5968 / NBRC 12843 / NCIMB 8234 / A-377</strain>
    </source>
</reference>
<keyword evidence="2 4" id="KW-0808">Transferase</keyword>
<sequence length="269" mass="28588">MTTPGTSPLTTADLVDGWRRVGVRPDMALIVHSSLSSLGRVEGGAEAVVASLREAVGPGGTVVVPTFTSGTVCDPAPDHAGLPTPRIAELRDAVPLFHPDMPSRMGAIAEALRALPDSLRSTHPQASVAAVGAHAREVTARRSFGFAVGRESPFGALHDLGGYVLLVGVGHNRNTFLHYAETFAPNRRLKLRRFPMAIQGERVWLEAPDVGNDNDTHFPVVGREFEARAGIREVLVGNAPCRLVPVRELIPFAVRRLTELLAADGPGAA</sequence>
<evidence type="ECO:0000256" key="1">
    <source>
        <dbReference type="ARBA" id="ARBA00006383"/>
    </source>
</evidence>
<dbReference type="PANTHER" id="PTHR11104">
    <property type="entry name" value="AMINOGLYCOSIDE N3-ACETYLTRANSFERASE"/>
    <property type="match status" value="1"/>
</dbReference>
<evidence type="ECO:0000313" key="6">
    <source>
        <dbReference type="EMBL" id="OEV33079.1"/>
    </source>
</evidence>
<evidence type="ECO:0000256" key="3">
    <source>
        <dbReference type="ARBA" id="ARBA00023315"/>
    </source>
</evidence>
<dbReference type="Proteomes" id="UP000037395">
    <property type="component" value="Unassembled WGS sequence"/>
</dbReference>
<organism evidence="6 7">
    <name type="scientific">Kitasatospora aureofaciens</name>
    <name type="common">Streptomyces aureofaciens</name>
    <dbReference type="NCBI Taxonomy" id="1894"/>
    <lineage>
        <taxon>Bacteria</taxon>
        <taxon>Bacillati</taxon>
        <taxon>Actinomycetota</taxon>
        <taxon>Actinomycetes</taxon>
        <taxon>Kitasatosporales</taxon>
        <taxon>Streptomycetaceae</taxon>
        <taxon>Kitasatospora</taxon>
    </lineage>
</organism>
<evidence type="ECO:0000256" key="2">
    <source>
        <dbReference type="ARBA" id="ARBA00022679"/>
    </source>
</evidence>
<dbReference type="OrthoDB" id="7330654at2"/>
<keyword evidence="3 4" id="KW-0012">Acyltransferase</keyword>
<dbReference type="SUPFAM" id="SSF110710">
    <property type="entry name" value="TTHA0583/YokD-like"/>
    <property type="match status" value="1"/>
</dbReference>
<protein>
    <recommendedName>
        <fullName evidence="4">Aminoglycoside N(3)-acetyltransferase</fullName>
        <ecNumber evidence="4">2.3.1.-</ecNumber>
    </recommendedName>
</protein>
<reference evidence="6 7" key="2">
    <citation type="submission" date="2014-07" db="EMBL/GenBank/DDBJ databases">
        <authorList>
            <person name="Zhang J.E."/>
            <person name="Yang H."/>
            <person name="Guo J."/>
            <person name="Deng Z."/>
            <person name="Luo H."/>
            <person name="Luo M."/>
            <person name="Zhao B."/>
        </authorList>
    </citation>
    <scope>NUCLEOTIDE SEQUENCE [LARGE SCALE GENOMIC DNA]</scope>
    <source>
        <strain evidence="6">ATCC 10762</strain>
        <strain evidence="7">ATCC 10762 / DSM 40127 / CCM 3239 / JCM 4008 / LMG 5968 / NBRC 12843 / NCIMB 8234 / A-377</strain>
    </source>
</reference>
<dbReference type="PANTHER" id="PTHR11104:SF0">
    <property type="entry name" value="SPBETA PROPHAGE-DERIVED AMINOGLYCOSIDE N(3')-ACETYLTRANSFERASE-LIKE PROTEIN YOKD"/>
    <property type="match status" value="1"/>
</dbReference>
<comment type="caution">
    <text evidence="6">The sequence shown here is derived from an EMBL/GenBank/DDBJ whole genome shotgun (WGS) entry which is preliminary data.</text>
</comment>
<dbReference type="InterPro" id="IPR003679">
    <property type="entry name" value="Amioglycoside_AcTrfase"/>
</dbReference>
<dbReference type="GO" id="GO:0046353">
    <property type="term" value="F:aminoglycoside 3-N-acetyltransferase activity"/>
    <property type="evidence" value="ECO:0007669"/>
    <property type="project" value="UniProtKB-EC"/>
</dbReference>
<evidence type="ECO:0000256" key="4">
    <source>
        <dbReference type="RuleBase" id="RU365031"/>
    </source>
</evidence>
<gene>
    <name evidence="5" type="primary">yokD</name>
    <name evidence="5" type="ORF">GCM10010502_02660</name>
    <name evidence="6" type="ORF">HS99_0014555</name>
</gene>
<dbReference type="EC" id="2.3.1.-" evidence="4"/>
<dbReference type="EMBL" id="JPRF03000076">
    <property type="protein sequence ID" value="OEV33079.1"/>
    <property type="molecule type" value="Genomic_DNA"/>
</dbReference>
<accession>A0A8H9HG12</accession>
<keyword evidence="4" id="KW-0046">Antibiotic resistance</keyword>
<name>A0A1E7MXD4_KITAU</name>
<dbReference type="InterPro" id="IPR028345">
    <property type="entry name" value="Antibiotic_NAT-like"/>
</dbReference>
<dbReference type="Proteomes" id="UP000610124">
    <property type="component" value="Unassembled WGS sequence"/>
</dbReference>
<dbReference type="GeneID" id="97483463"/>